<evidence type="ECO:0000313" key="1">
    <source>
        <dbReference type="EMBL" id="SFJ95967.1"/>
    </source>
</evidence>
<dbReference type="STRING" id="588602.SAMN04487991_3423"/>
<sequence>MTQMNDPADTRFFKTLQQVLSESDAAGDDTEDHEACRAAVDRAIETAAPDDLRNARLTIDALPATRRDRLLAQVHARMAGDLSAIWDVMSNAQGARKPN</sequence>
<dbReference type="EMBL" id="FORH01000007">
    <property type="protein sequence ID" value="SFJ95967.1"/>
    <property type="molecule type" value="Genomic_DNA"/>
</dbReference>
<protein>
    <submittedName>
        <fullName evidence="1">Uncharacterized protein</fullName>
    </submittedName>
</protein>
<dbReference type="Proteomes" id="UP000199630">
    <property type="component" value="Unassembled WGS sequence"/>
</dbReference>
<reference evidence="2" key="1">
    <citation type="submission" date="2016-10" db="EMBL/GenBank/DDBJ databases">
        <authorList>
            <person name="Varghese N."/>
            <person name="Submissions S."/>
        </authorList>
    </citation>
    <scope>NUCLEOTIDE SEQUENCE [LARGE SCALE GENOMIC DNA]</scope>
    <source>
        <strain evidence="2">DSM 26471</strain>
    </source>
</reference>
<evidence type="ECO:0000313" key="2">
    <source>
        <dbReference type="Proteomes" id="UP000199630"/>
    </source>
</evidence>
<name>A0A1I3VNZ4_9RHOB</name>
<keyword evidence="2" id="KW-1185">Reference proteome</keyword>
<dbReference type="AlphaFoldDB" id="A0A1I3VNZ4"/>
<dbReference type="RefSeq" id="WP_090061920.1">
    <property type="nucleotide sequence ID" value="NZ_FORH01000007.1"/>
</dbReference>
<accession>A0A1I3VNZ4</accession>
<organism evidence="1 2">
    <name type="scientific">Celeribacter neptunius</name>
    <dbReference type="NCBI Taxonomy" id="588602"/>
    <lineage>
        <taxon>Bacteria</taxon>
        <taxon>Pseudomonadati</taxon>
        <taxon>Pseudomonadota</taxon>
        <taxon>Alphaproteobacteria</taxon>
        <taxon>Rhodobacterales</taxon>
        <taxon>Roseobacteraceae</taxon>
        <taxon>Celeribacter</taxon>
    </lineage>
</organism>
<proteinExistence type="predicted"/>
<gene>
    <name evidence="1" type="ORF">SAMN04487991_3423</name>
</gene>
<dbReference type="OrthoDB" id="7876886at2"/>